<organism evidence="1 2">
    <name type="scientific">Paenibacillus etheri</name>
    <dbReference type="NCBI Taxonomy" id="1306852"/>
    <lineage>
        <taxon>Bacteria</taxon>
        <taxon>Bacillati</taxon>
        <taxon>Bacillota</taxon>
        <taxon>Bacilli</taxon>
        <taxon>Bacillales</taxon>
        <taxon>Paenibacillaceae</taxon>
        <taxon>Paenibacillus</taxon>
    </lineage>
</organism>
<dbReference type="EMBL" id="LCZJ02000018">
    <property type="protein sequence ID" value="KTD87402.1"/>
    <property type="molecule type" value="Genomic_DNA"/>
</dbReference>
<dbReference type="AlphaFoldDB" id="A0A0W1B1E6"/>
<proteinExistence type="predicted"/>
<dbReference type="RefSeq" id="WP_060622924.1">
    <property type="nucleotide sequence ID" value="NZ_LCZJ02000018.1"/>
</dbReference>
<accession>A0A0W1B1E6</accession>
<protein>
    <recommendedName>
        <fullName evidence="3">DUF4901 domain-containing protein</fullName>
    </recommendedName>
</protein>
<comment type="caution">
    <text evidence="1">The sequence shown here is derived from an EMBL/GenBank/DDBJ whole genome shotgun (WGS) entry which is preliminary data.</text>
</comment>
<dbReference type="Proteomes" id="UP000054709">
    <property type="component" value="Unassembled WGS sequence"/>
</dbReference>
<evidence type="ECO:0000313" key="1">
    <source>
        <dbReference type="EMBL" id="KTD87402.1"/>
    </source>
</evidence>
<sequence length="422" mass="48757">MDIRIKELVNATQQTYGLDNYYLHTNEIYREVTMLGETDYLFSMEWFPSHIKEWKEDYNPEGTAVITLDLQSRNYKSVIFVGGKSYANGTPFQNIEINGVIQWMEAEVGLEYGKQFYLVKEERGEYLFAECIDGVPISPSGRMELRFDAEGRIIFYSVYGQFPSNSLVQKENYSLTLQAVESLARKQLQLIEYPVYEMKHLLPIYGIEEIHITNDGTTTIPFEMISGTRARLNIDQVIHWEQANTEPFERTEIRLQEVVTIEQAVAREPHPDSFSITDVEQAQCITAVETGLNQLYPDESGQWILKALHRERGHIQATLRMKAPSNRIFQRKILLFIDEKNYKVINFMDNKPMLDTFDEFQSEGEIAVSHDEAYDKLKGWFELTPVYVYDPGQKKYVLCGKLDCNYAVKATSGDVVELGSLE</sequence>
<keyword evidence="2" id="KW-1185">Reference proteome</keyword>
<reference evidence="1 2" key="1">
    <citation type="journal article" date="2015" name="Int. Biodeterior. Biodegradation">
        <title>Physiological and genetic screening methods for the isolation of methyl tert-butyl ether-degrading bacteria for bioremediation purposes.</title>
        <authorList>
            <person name="Guisado I.M."/>
            <person name="Purswani J."/>
            <person name="Gonzalez Lopez J."/>
            <person name="Pozo C."/>
        </authorList>
    </citation>
    <scope>NUCLEOTIDE SEQUENCE [LARGE SCALE GENOMIC DNA]</scope>
    <source>
        <strain evidence="1 2">SH7</strain>
    </source>
</reference>
<name>A0A0W1B1E6_9BACL</name>
<evidence type="ECO:0008006" key="3">
    <source>
        <dbReference type="Google" id="ProtNLM"/>
    </source>
</evidence>
<evidence type="ECO:0000313" key="2">
    <source>
        <dbReference type="Proteomes" id="UP000054709"/>
    </source>
</evidence>
<gene>
    <name evidence="1" type="ORF">UQ64_11320</name>
</gene>
<dbReference type="OrthoDB" id="2431483at2"/>